<keyword evidence="2" id="KW-1185">Reference proteome</keyword>
<sequence>MKPIGYWLNRADRAITDRMNGALAAHGLTRVGWQILNVAEDGATDAEVRAALAANADAPTLTGTVGTLLTDGWLTRPAPGRLALTDGGRERMAAAAERVRAFRELSLTGISPEEYRTAVDVLERLTRNLEEPGK</sequence>
<organism evidence="1 2">
    <name type="scientific">Actinomadura namibiensis</name>
    <dbReference type="NCBI Taxonomy" id="182080"/>
    <lineage>
        <taxon>Bacteria</taxon>
        <taxon>Bacillati</taxon>
        <taxon>Actinomycetota</taxon>
        <taxon>Actinomycetes</taxon>
        <taxon>Streptosporangiales</taxon>
        <taxon>Thermomonosporaceae</taxon>
        <taxon>Actinomadura</taxon>
    </lineage>
</organism>
<dbReference type="EMBL" id="JACJIA010000001">
    <property type="protein sequence ID" value="MBA8948698.1"/>
    <property type="molecule type" value="Genomic_DNA"/>
</dbReference>
<evidence type="ECO:0000313" key="1">
    <source>
        <dbReference type="EMBL" id="MBA8948698.1"/>
    </source>
</evidence>
<dbReference type="GO" id="GO:0003677">
    <property type="term" value="F:DNA binding"/>
    <property type="evidence" value="ECO:0007669"/>
    <property type="project" value="UniProtKB-KW"/>
</dbReference>
<protein>
    <submittedName>
        <fullName evidence="1">DNA-binding MarR family transcriptional regulator</fullName>
    </submittedName>
</protein>
<dbReference type="Gene3D" id="1.10.10.10">
    <property type="entry name" value="Winged helix-like DNA-binding domain superfamily/Winged helix DNA-binding domain"/>
    <property type="match status" value="1"/>
</dbReference>
<keyword evidence="1" id="KW-0238">DNA-binding</keyword>
<dbReference type="SUPFAM" id="SSF46785">
    <property type="entry name" value="Winged helix' DNA-binding domain"/>
    <property type="match status" value="1"/>
</dbReference>
<comment type="caution">
    <text evidence="1">The sequence shown here is derived from an EMBL/GenBank/DDBJ whole genome shotgun (WGS) entry which is preliminary data.</text>
</comment>
<dbReference type="AlphaFoldDB" id="A0A7W3LIH7"/>
<dbReference type="InterPro" id="IPR036390">
    <property type="entry name" value="WH_DNA-bd_sf"/>
</dbReference>
<dbReference type="InterPro" id="IPR036388">
    <property type="entry name" value="WH-like_DNA-bd_sf"/>
</dbReference>
<evidence type="ECO:0000313" key="2">
    <source>
        <dbReference type="Proteomes" id="UP000572680"/>
    </source>
</evidence>
<dbReference type="Proteomes" id="UP000572680">
    <property type="component" value="Unassembled WGS sequence"/>
</dbReference>
<name>A0A7W3LIH7_ACTNM</name>
<reference evidence="1 2" key="1">
    <citation type="submission" date="2020-08" db="EMBL/GenBank/DDBJ databases">
        <title>Genomic Encyclopedia of Type Strains, Phase IV (KMG-IV): sequencing the most valuable type-strain genomes for metagenomic binning, comparative biology and taxonomic classification.</title>
        <authorList>
            <person name="Goeker M."/>
        </authorList>
    </citation>
    <scope>NUCLEOTIDE SEQUENCE [LARGE SCALE GENOMIC DNA]</scope>
    <source>
        <strain evidence="1 2">DSM 44197</strain>
    </source>
</reference>
<accession>A0A7W3LIH7</accession>
<gene>
    <name evidence="1" type="ORF">HNR61_000296</name>
</gene>
<dbReference type="RefSeq" id="WP_182841301.1">
    <property type="nucleotide sequence ID" value="NZ_BAAALP010000015.1"/>
</dbReference>
<proteinExistence type="predicted"/>